<feature type="domain" description="AprE-like beta-barrel" evidence="5">
    <location>
        <begin position="302"/>
        <end position="397"/>
    </location>
</feature>
<evidence type="ECO:0000313" key="6">
    <source>
        <dbReference type="EMBL" id="AVE25629.1"/>
    </source>
</evidence>
<dbReference type="PRINTS" id="PR01490">
    <property type="entry name" value="RTXTOXIND"/>
</dbReference>
<accession>A0A2L1KT00</accession>
<keyword evidence="2" id="KW-0175">Coiled coil</keyword>
<keyword evidence="3" id="KW-0812">Transmembrane</keyword>
<dbReference type="InterPro" id="IPR058625">
    <property type="entry name" value="MdtA-like_BSH"/>
</dbReference>
<feature type="transmembrane region" description="Helical" evidence="3">
    <location>
        <begin position="28"/>
        <end position="50"/>
    </location>
</feature>
<reference evidence="6" key="1">
    <citation type="submission" date="2016-12" db="EMBL/GenBank/DDBJ databases">
        <title>Frequent emergence of pathogenic lineages of Klebsiella pneumoniae via mobilisation of yersiniabactin and colibactin.</title>
        <authorList>
            <person name="Lam M.M.C."/>
            <person name="Wick R.R."/>
            <person name="Wyres K.L."/>
            <person name="Gorrie C."/>
            <person name="Judd L."/>
            <person name="Jenney A."/>
            <person name="Holt K.E."/>
        </authorList>
    </citation>
    <scope>NUCLEOTIDE SEQUENCE</scope>
    <source>
        <strain evidence="6">INF167</strain>
        <plasmid evidence="6">INF167_p0001</plasmid>
    </source>
</reference>
<keyword evidence="3" id="KW-0472">Membrane</keyword>
<feature type="domain" description="Multidrug resistance protein MdtA-like barrel-sandwich hybrid" evidence="4">
    <location>
        <begin position="70"/>
        <end position="294"/>
    </location>
</feature>
<organism evidence="6">
    <name type="scientific">Klebsiella pneumoniae</name>
    <dbReference type="NCBI Taxonomy" id="573"/>
    <lineage>
        <taxon>Bacteria</taxon>
        <taxon>Pseudomonadati</taxon>
        <taxon>Pseudomonadota</taxon>
        <taxon>Gammaproteobacteria</taxon>
        <taxon>Enterobacterales</taxon>
        <taxon>Enterobacteriaceae</taxon>
        <taxon>Klebsiella/Raoultella group</taxon>
        <taxon>Klebsiella</taxon>
        <taxon>Klebsiella pneumoniae complex</taxon>
    </lineage>
</organism>
<dbReference type="EMBL" id="KY454639">
    <property type="protein sequence ID" value="AVE25629.1"/>
    <property type="molecule type" value="Genomic_DNA"/>
</dbReference>
<dbReference type="Gene3D" id="1.10.287.470">
    <property type="entry name" value="Helix hairpin bin"/>
    <property type="match status" value="1"/>
</dbReference>
<keyword evidence="6" id="KW-0614">Plasmid</keyword>
<comment type="similarity">
    <text evidence="1">Belongs to the membrane fusion protein (MFP) (TC 8.A.1) family.</text>
</comment>
<dbReference type="Pfam" id="PF25917">
    <property type="entry name" value="BSH_RND"/>
    <property type="match status" value="1"/>
</dbReference>
<feature type="coiled-coil region" evidence="2">
    <location>
        <begin position="135"/>
        <end position="169"/>
    </location>
</feature>
<evidence type="ECO:0000256" key="2">
    <source>
        <dbReference type="SAM" id="Coils"/>
    </source>
</evidence>
<evidence type="ECO:0000259" key="5">
    <source>
        <dbReference type="Pfam" id="PF26002"/>
    </source>
</evidence>
<dbReference type="Gene3D" id="2.40.30.170">
    <property type="match status" value="1"/>
</dbReference>
<evidence type="ECO:0000259" key="4">
    <source>
        <dbReference type="Pfam" id="PF25917"/>
    </source>
</evidence>
<gene>
    <name evidence="6" type="primary">hylD</name>
    <name evidence="6" type="ORF">INF167p1_00055</name>
</gene>
<protein>
    <submittedName>
        <fullName evidence="6">Secretion protein HylD</fullName>
    </submittedName>
</protein>
<geneLocation type="plasmid" evidence="6">
    <name>INF167_p0001</name>
</geneLocation>
<dbReference type="InterPro" id="IPR050739">
    <property type="entry name" value="MFP"/>
</dbReference>
<dbReference type="Gene3D" id="2.40.50.100">
    <property type="match status" value="1"/>
</dbReference>
<dbReference type="SUPFAM" id="SSF111369">
    <property type="entry name" value="HlyD-like secretion proteins"/>
    <property type="match status" value="1"/>
</dbReference>
<sequence length="419" mass="46556">MIMGVFRSEALEYHSDAEYGDVVIPASLSMTACAVATLLIFICVVLFVYYGSYTRKAHLTGIVMPSSGLVKITPQYAGYITQLTVSEGQHVIAGEPLYHINGEHFNEQGAGTLAAMNLSLRTQYAMLSSQETLELRDNQQQQAAIKQRIASLQLQVKSAEQRLQMAERQVGLTTSVMGSYKKLAGTHYVSDIEYQQKQIDVSTAQQNVEDQRQGLLQLRTAIEAAKDDLNHLIILGGSRKAELDRQLQEIRQQQEELAGQENITLTAPVSGTVAAVLVRQGQSVRALEPAMTVVPDNASLQIELYAASQNAGFIRPGQRVALRFAAFPYQKFGVQYGTIREISRTTLTPSDLLSVSPVTWKENEGRYRVIVRPENPFILAYGKKEPLRPGMTLEGDVNLDTRPLWEWLTEPLWSLKGKL</sequence>
<dbReference type="PROSITE" id="PS51257">
    <property type="entry name" value="PROKAR_LIPOPROTEIN"/>
    <property type="match status" value="1"/>
</dbReference>
<proteinExistence type="inferred from homology"/>
<evidence type="ECO:0000256" key="3">
    <source>
        <dbReference type="SAM" id="Phobius"/>
    </source>
</evidence>
<dbReference type="InterPro" id="IPR058982">
    <property type="entry name" value="Beta-barrel_AprE"/>
</dbReference>
<dbReference type="PANTHER" id="PTHR30386:SF28">
    <property type="entry name" value="EXPORTED PROTEIN"/>
    <property type="match status" value="1"/>
</dbReference>
<evidence type="ECO:0000256" key="1">
    <source>
        <dbReference type="ARBA" id="ARBA00009477"/>
    </source>
</evidence>
<dbReference type="AlphaFoldDB" id="A0A2L1KT00"/>
<dbReference type="PANTHER" id="PTHR30386">
    <property type="entry name" value="MEMBRANE FUSION SUBUNIT OF EMRAB-TOLC MULTIDRUG EFFLUX PUMP"/>
    <property type="match status" value="1"/>
</dbReference>
<name>A0A2L1KT00_KLEPN</name>
<keyword evidence="3" id="KW-1133">Transmembrane helix</keyword>
<dbReference type="Pfam" id="PF26002">
    <property type="entry name" value="Beta-barrel_AprE"/>
    <property type="match status" value="1"/>
</dbReference>